<comment type="similarity">
    <text evidence="1">Belongs to the BCL7 family.</text>
</comment>
<dbReference type="PANTHER" id="PTHR12767">
    <property type="entry name" value="BCL7 RELATED"/>
    <property type="match status" value="1"/>
</dbReference>
<evidence type="ECO:0000256" key="2">
    <source>
        <dbReference type="ARBA" id="ARBA00039458"/>
    </source>
</evidence>
<feature type="non-terminal residue" evidence="4">
    <location>
        <position position="1"/>
    </location>
</feature>
<dbReference type="PANTHER" id="PTHR12767:SF11">
    <property type="entry name" value="B-CELL CLL_LYMPHOMA 7 PROTEIN FAMILY MEMBER A"/>
    <property type="match status" value="1"/>
</dbReference>
<evidence type="ECO:0000256" key="3">
    <source>
        <dbReference type="SAM" id="MobiDB-lite"/>
    </source>
</evidence>
<gene>
    <name evidence="4" type="primary">Bcl7a</name>
    <name evidence="4" type="ORF">PIACAY_R03951</name>
</gene>
<dbReference type="Proteomes" id="UP000653271">
    <property type="component" value="Unassembled WGS sequence"/>
</dbReference>
<protein>
    <recommendedName>
        <fullName evidence="2">B-cell CLL/lymphoma 7 protein family member A</fullName>
    </recommendedName>
</protein>
<dbReference type="EMBL" id="WAAB01015269">
    <property type="protein sequence ID" value="NWH77208.1"/>
    <property type="molecule type" value="Genomic_DNA"/>
</dbReference>
<keyword evidence="5" id="KW-1185">Reference proteome</keyword>
<reference evidence="4" key="1">
    <citation type="submission" date="2019-09" db="EMBL/GenBank/DDBJ databases">
        <title>Bird 10,000 Genomes (B10K) Project - Family phase.</title>
        <authorList>
            <person name="Zhang G."/>
        </authorList>
    </citation>
    <scope>NUCLEOTIDE SEQUENCE</scope>
    <source>
        <strain evidence="4">B10K-DU-008-47</strain>
        <tissue evidence="4">Mixed tissue sample</tissue>
    </source>
</reference>
<dbReference type="AlphaFoldDB" id="A0A850X4Z7"/>
<evidence type="ECO:0000256" key="1">
    <source>
        <dbReference type="ARBA" id="ARBA00010326"/>
    </source>
</evidence>
<feature type="region of interest" description="Disordered" evidence="3">
    <location>
        <begin position="1"/>
        <end position="97"/>
    </location>
</feature>
<comment type="caution">
    <text evidence="4">The sequence shown here is derived from an EMBL/GenBank/DDBJ whole genome shotgun (WGS) entry which is preliminary data.</text>
</comment>
<sequence>DDNSNQSSIADASPIKQENSSNSSPAPEQNLATQADGTEVKSDETQTEAKEQPGSEDTSDEQNSQSSMENSMNSSEKADIQSSGENDIITEASKNSQVTLSIKARLLRIWKRLFLARTKCKEADSEGVPPSKKMKVEASQQNVEEI</sequence>
<evidence type="ECO:0000313" key="4">
    <source>
        <dbReference type="EMBL" id="NWH77208.1"/>
    </source>
</evidence>
<feature type="compositionally biased region" description="Polar residues" evidence="3">
    <location>
        <begin position="1"/>
        <end position="36"/>
    </location>
</feature>
<evidence type="ECO:0000313" key="5">
    <source>
        <dbReference type="Proteomes" id="UP000653271"/>
    </source>
</evidence>
<feature type="non-terminal residue" evidence="4">
    <location>
        <position position="146"/>
    </location>
</feature>
<organism evidence="4 5">
    <name type="scientific">Piaya cayana</name>
    <name type="common">Common squirrel cuckoo</name>
    <dbReference type="NCBI Taxonomy" id="33601"/>
    <lineage>
        <taxon>Eukaryota</taxon>
        <taxon>Metazoa</taxon>
        <taxon>Chordata</taxon>
        <taxon>Craniata</taxon>
        <taxon>Vertebrata</taxon>
        <taxon>Euteleostomi</taxon>
        <taxon>Archelosauria</taxon>
        <taxon>Archosauria</taxon>
        <taxon>Dinosauria</taxon>
        <taxon>Saurischia</taxon>
        <taxon>Theropoda</taxon>
        <taxon>Coelurosauria</taxon>
        <taxon>Aves</taxon>
        <taxon>Neognathae</taxon>
        <taxon>Neoaves</taxon>
        <taxon>Otidimorphae</taxon>
        <taxon>Cuculiformes</taxon>
        <taxon>Coccyzidae</taxon>
        <taxon>Piaya</taxon>
    </lineage>
</organism>
<proteinExistence type="inferred from homology"/>
<feature type="region of interest" description="Disordered" evidence="3">
    <location>
        <begin position="120"/>
        <end position="146"/>
    </location>
</feature>
<feature type="compositionally biased region" description="Low complexity" evidence="3">
    <location>
        <begin position="61"/>
        <end position="75"/>
    </location>
</feature>
<accession>A0A850X4Z7</accession>
<feature type="compositionally biased region" description="Basic and acidic residues" evidence="3">
    <location>
        <begin position="38"/>
        <end position="53"/>
    </location>
</feature>
<dbReference type="InterPro" id="IPR006804">
    <property type="entry name" value="BCL7"/>
</dbReference>
<dbReference type="OrthoDB" id="5989898at2759"/>
<name>A0A850X4Z7_PIACA</name>